<keyword evidence="5" id="KW-0472">Membrane</keyword>
<dbReference type="PANTHER" id="PTHR30627:SF25">
    <property type="entry name" value="PENICILLIN-BINDING PROTEIN 3"/>
    <property type="match status" value="1"/>
</dbReference>
<keyword evidence="11" id="KW-1185">Reference proteome</keyword>
<dbReference type="GO" id="GO:0008658">
    <property type="term" value="F:penicillin binding"/>
    <property type="evidence" value="ECO:0007669"/>
    <property type="project" value="InterPro"/>
</dbReference>
<dbReference type="GO" id="GO:0009002">
    <property type="term" value="F:serine-type D-Ala-D-Ala carboxypeptidase activity"/>
    <property type="evidence" value="ECO:0007669"/>
    <property type="project" value="UniProtKB-EC"/>
</dbReference>
<dbReference type="UniPathway" id="UPA00219"/>
<dbReference type="InterPro" id="IPR005311">
    <property type="entry name" value="PBP_dimer"/>
</dbReference>
<evidence type="ECO:0000256" key="2">
    <source>
        <dbReference type="ARBA" id="ARBA00004752"/>
    </source>
</evidence>
<feature type="domain" description="Penicillin-binding protein transpeptidase" evidence="7">
    <location>
        <begin position="349"/>
        <end position="661"/>
    </location>
</feature>
<sequence>MKKFIYFGILMFLLVGCSEKPKPEDRFADYVELWNQQKFSEMYDKLATETKTTYDETAFSGRYQLIYESIGVSNLKIQFVKPEEEVDVKDKEEISFPYVVSMDTIAGPVEFEHEATLVREETEESEDWFVQWDTTHIFPQLKADQELKVSSSEPVRGQIFDVNGEPLAQNGFVNEVGIVPGKLGESRDQTIQELATILEASVEEINKALSQKWVGPETYVPIKKINPQNVALKEKLLTLDGIMINTGIESRYYPLGEAAAHLIGYVQNINAEQLKELAGEGYTQHSVIGRVGLEQVFEKRLRGEVGSKIYIPEGEVIAEKAPINGEDIFLTIDVGLQRKAYEQIKADAGTAVAINPKTGETLALVSSPSYDPNDFIFGMSGTRWTELNDNPLKPLLARFNKTFSPGSTLKPITAAIGLQAGTINPDEKMKIVGKTWHKDTWTDGKKITRVSEGLTDVNLNDALVTSDNIYFARAVLDIGQESFLKGLQAYGFDEELGYEFPTRMSTITNNGFTSEGLLADSGYGQGEIQMSPIHLSSTYSAFVNEGNMIKPFLEKKENDLKTEYWKEQVMSPEHANTILSSLVQVVENPAGSAHNPIVEGISIAGKTGTAELKASKDTVAEENGWFVAFNTDQPNLLIAMMIENVKVHGGSKYVVPKVKEIFITH</sequence>
<dbReference type="InterPro" id="IPR012338">
    <property type="entry name" value="Beta-lactam/transpept-like"/>
</dbReference>
<evidence type="ECO:0000256" key="5">
    <source>
        <dbReference type="ARBA" id="ARBA00023136"/>
    </source>
</evidence>
<comment type="pathway">
    <text evidence="2">Cell wall biogenesis; peptidoglycan biosynthesis.</text>
</comment>
<evidence type="ECO:0000313" key="11">
    <source>
        <dbReference type="Proteomes" id="UP000481043"/>
    </source>
</evidence>
<dbReference type="PROSITE" id="PS51257">
    <property type="entry name" value="PROKAR_LIPOPROTEIN"/>
    <property type="match status" value="1"/>
</dbReference>
<evidence type="ECO:0000256" key="6">
    <source>
        <dbReference type="ARBA" id="ARBA00034000"/>
    </source>
</evidence>
<dbReference type="EC" id="3.4.16.4" evidence="4"/>
<evidence type="ECO:0000256" key="1">
    <source>
        <dbReference type="ARBA" id="ARBA00004370"/>
    </source>
</evidence>
<evidence type="ECO:0000259" key="9">
    <source>
        <dbReference type="Pfam" id="PF05223"/>
    </source>
</evidence>
<evidence type="ECO:0000256" key="3">
    <source>
        <dbReference type="ARBA" id="ARBA00007171"/>
    </source>
</evidence>
<comment type="subcellular location">
    <subcellularLocation>
        <location evidence="1">Membrane</location>
    </subcellularLocation>
</comment>
<dbReference type="Proteomes" id="UP000481043">
    <property type="component" value="Unassembled WGS sequence"/>
</dbReference>
<feature type="domain" description="Penicillin-binding protein dimerisation" evidence="8">
    <location>
        <begin position="153"/>
        <end position="311"/>
    </location>
</feature>
<dbReference type="GO" id="GO:0071972">
    <property type="term" value="F:peptidoglycan L,D-transpeptidase activity"/>
    <property type="evidence" value="ECO:0007669"/>
    <property type="project" value="TreeGrafter"/>
</dbReference>
<dbReference type="GO" id="GO:0005886">
    <property type="term" value="C:plasma membrane"/>
    <property type="evidence" value="ECO:0007669"/>
    <property type="project" value="TreeGrafter"/>
</dbReference>
<dbReference type="Pfam" id="PF00905">
    <property type="entry name" value="Transpeptidase"/>
    <property type="match status" value="1"/>
</dbReference>
<dbReference type="Gene3D" id="3.90.1310.10">
    <property type="entry name" value="Penicillin-binding protein 2a (Domain 2)"/>
    <property type="match status" value="1"/>
</dbReference>
<feature type="domain" description="NTF2-like N-terminal transpeptidase" evidence="9">
    <location>
        <begin position="22"/>
        <end position="145"/>
    </location>
</feature>
<dbReference type="SUPFAM" id="SSF56601">
    <property type="entry name" value="beta-lactamase/transpeptidase-like"/>
    <property type="match status" value="1"/>
</dbReference>
<dbReference type="InterPro" id="IPR001460">
    <property type="entry name" value="PCN-bd_Tpept"/>
</dbReference>
<dbReference type="PANTHER" id="PTHR30627">
    <property type="entry name" value="PEPTIDOGLYCAN D,D-TRANSPEPTIDASE"/>
    <property type="match status" value="1"/>
</dbReference>
<dbReference type="GO" id="GO:0071555">
    <property type="term" value="P:cell wall organization"/>
    <property type="evidence" value="ECO:0007669"/>
    <property type="project" value="TreeGrafter"/>
</dbReference>
<protein>
    <recommendedName>
        <fullName evidence="4">serine-type D-Ala-D-Ala carboxypeptidase</fullName>
        <ecNumber evidence="4">3.4.16.4</ecNumber>
    </recommendedName>
</protein>
<comment type="caution">
    <text evidence="10">The sequence shown here is derived from an EMBL/GenBank/DDBJ whole genome shotgun (WGS) entry which is preliminary data.</text>
</comment>
<dbReference type="Gene3D" id="3.10.450.100">
    <property type="entry name" value="NTF2-like, domain 1"/>
    <property type="match status" value="1"/>
</dbReference>
<evidence type="ECO:0000313" key="10">
    <source>
        <dbReference type="EMBL" id="NEY72754.1"/>
    </source>
</evidence>
<dbReference type="SUPFAM" id="SSF56519">
    <property type="entry name" value="Penicillin binding protein dimerisation domain"/>
    <property type="match status" value="1"/>
</dbReference>
<dbReference type="EMBL" id="JAAIWM010000004">
    <property type="protein sequence ID" value="NEY72754.1"/>
    <property type="molecule type" value="Genomic_DNA"/>
</dbReference>
<proteinExistence type="inferred from homology"/>
<dbReference type="AlphaFoldDB" id="A0A6M0Q8S2"/>
<dbReference type="Gene3D" id="3.40.710.10">
    <property type="entry name" value="DD-peptidase/beta-lactamase superfamily"/>
    <property type="match status" value="1"/>
</dbReference>
<dbReference type="GO" id="GO:0009252">
    <property type="term" value="P:peptidoglycan biosynthetic process"/>
    <property type="evidence" value="ECO:0007669"/>
    <property type="project" value="UniProtKB-UniPathway"/>
</dbReference>
<gene>
    <name evidence="10" type="ORF">G4D63_13535</name>
</gene>
<evidence type="ECO:0000256" key="4">
    <source>
        <dbReference type="ARBA" id="ARBA00012448"/>
    </source>
</evidence>
<dbReference type="InterPro" id="IPR032710">
    <property type="entry name" value="NTF2-like_dom_sf"/>
</dbReference>
<dbReference type="Gene3D" id="3.30.1390.30">
    <property type="entry name" value="Penicillin-binding protein 2a, domain 3"/>
    <property type="match status" value="1"/>
</dbReference>
<evidence type="ECO:0000259" key="7">
    <source>
        <dbReference type="Pfam" id="PF00905"/>
    </source>
</evidence>
<dbReference type="Pfam" id="PF03717">
    <property type="entry name" value="PBP_dimer"/>
    <property type="match status" value="1"/>
</dbReference>
<dbReference type="GO" id="GO:0046677">
    <property type="term" value="P:response to antibiotic"/>
    <property type="evidence" value="ECO:0007669"/>
    <property type="project" value="InterPro"/>
</dbReference>
<dbReference type="RefSeq" id="WP_163180203.1">
    <property type="nucleotide sequence ID" value="NZ_JAAIWM010000004.1"/>
</dbReference>
<comment type="catalytic activity">
    <reaction evidence="6">
        <text>Preferential cleavage: (Ac)2-L-Lys-D-Ala-|-D-Ala. Also transpeptidation of peptidyl-alanyl moieties that are N-acyl substituents of D-alanine.</text>
        <dbReference type="EC" id="3.4.16.4"/>
    </reaction>
</comment>
<accession>A0A6M0Q8S2</accession>
<dbReference type="Pfam" id="PF05223">
    <property type="entry name" value="MecA_N"/>
    <property type="match status" value="1"/>
</dbReference>
<dbReference type="InterPro" id="IPR007887">
    <property type="entry name" value="MecA_N"/>
</dbReference>
<reference evidence="10 11" key="1">
    <citation type="submission" date="2020-02" db="EMBL/GenBank/DDBJ databases">
        <title>Bacillus aquiflavi sp. nov., isolated from yellow water of strong flavor Chinese baijiu in Yibin region of China.</title>
        <authorList>
            <person name="Xie J."/>
        </authorList>
    </citation>
    <scope>NUCLEOTIDE SEQUENCE [LARGE SCALE GENOMIC DNA]</scope>
    <source>
        <strain evidence="10 11">SA4</strain>
    </source>
</reference>
<dbReference type="InterPro" id="IPR036138">
    <property type="entry name" value="PBP_dimer_sf"/>
</dbReference>
<evidence type="ECO:0000259" key="8">
    <source>
        <dbReference type="Pfam" id="PF03717"/>
    </source>
</evidence>
<organism evidence="10 11">
    <name type="scientific">Bacillus mesophilus</name>
    <dbReference type="NCBI Taxonomy" id="1808955"/>
    <lineage>
        <taxon>Bacteria</taxon>
        <taxon>Bacillati</taxon>
        <taxon>Bacillota</taxon>
        <taxon>Bacilli</taxon>
        <taxon>Bacillales</taxon>
        <taxon>Bacillaceae</taxon>
        <taxon>Bacillus</taxon>
    </lineage>
</organism>
<dbReference type="InterPro" id="IPR050515">
    <property type="entry name" value="Beta-lactam/transpept"/>
</dbReference>
<dbReference type="SUPFAM" id="SSF54427">
    <property type="entry name" value="NTF2-like"/>
    <property type="match status" value="1"/>
</dbReference>
<name>A0A6M0Q8S2_9BACI</name>
<comment type="similarity">
    <text evidence="3">Belongs to the transpeptidase family.</text>
</comment>